<proteinExistence type="predicted"/>
<evidence type="ECO:0000256" key="1">
    <source>
        <dbReference type="SAM" id="MobiDB-lite"/>
    </source>
</evidence>
<dbReference type="EMBL" id="CP036290">
    <property type="protein sequence ID" value="QDU85012.1"/>
    <property type="molecule type" value="Genomic_DNA"/>
</dbReference>
<dbReference type="RefSeq" id="WP_145187575.1">
    <property type="nucleotide sequence ID" value="NZ_CP036290.1"/>
</dbReference>
<name>A0A518D0L1_9BACT</name>
<evidence type="ECO:0000313" key="3">
    <source>
        <dbReference type="Proteomes" id="UP000319342"/>
    </source>
</evidence>
<accession>A0A518D0L1</accession>
<feature type="region of interest" description="Disordered" evidence="1">
    <location>
        <begin position="163"/>
        <end position="191"/>
    </location>
</feature>
<dbReference type="OrthoDB" id="10021230at2"/>
<gene>
    <name evidence="2" type="ORF">Pla163_21330</name>
</gene>
<organism evidence="2 3">
    <name type="scientific">Rohdeia mirabilis</name>
    <dbReference type="NCBI Taxonomy" id="2528008"/>
    <lineage>
        <taxon>Bacteria</taxon>
        <taxon>Pseudomonadati</taxon>
        <taxon>Planctomycetota</taxon>
        <taxon>Planctomycetia</taxon>
        <taxon>Planctomycetia incertae sedis</taxon>
        <taxon>Rohdeia</taxon>
    </lineage>
</organism>
<feature type="compositionally biased region" description="Low complexity" evidence="1">
    <location>
        <begin position="169"/>
        <end position="190"/>
    </location>
</feature>
<sequence>MKAPHGALAALLAVLGGVLASGCRSLDSSSYNLRELHEEDGSPRPYNSVMSPAEYFLSSVASGFAGFARLGREAIGVEGSGEEAPADGRGRPTDFVETPRRRALTELLALEGFDTSEPEVWALQAELGAWLAQRSTQPVERLVAVRMLTRVADELGDVRPSSAGSVLEAATGSGDALTDTATTADSPTTAEADDEIGAALTALWRELVPAAESEDGAAVRAALAPWNPAEQGLDATRRLVRMTALLARRTDSGKARELLVEAARGYARQACALGLEFALDDPSPDVAQLAASTCTVLEPRRAFGLAAAASEGGRFDVVEGVIRGLLEVGLPEGQADGAARDAWLELFITHAGVDLGTLPGACFRALAAFAPTDLDTLRIEEWRQWFEAHRASQPDPSGADAGAPR</sequence>
<dbReference type="AlphaFoldDB" id="A0A518D0L1"/>
<keyword evidence="3" id="KW-1185">Reference proteome</keyword>
<reference evidence="2 3" key="1">
    <citation type="submission" date="2019-02" db="EMBL/GenBank/DDBJ databases">
        <title>Deep-cultivation of Planctomycetes and their phenomic and genomic characterization uncovers novel biology.</title>
        <authorList>
            <person name="Wiegand S."/>
            <person name="Jogler M."/>
            <person name="Boedeker C."/>
            <person name="Pinto D."/>
            <person name="Vollmers J."/>
            <person name="Rivas-Marin E."/>
            <person name="Kohn T."/>
            <person name="Peeters S.H."/>
            <person name="Heuer A."/>
            <person name="Rast P."/>
            <person name="Oberbeckmann S."/>
            <person name="Bunk B."/>
            <person name="Jeske O."/>
            <person name="Meyerdierks A."/>
            <person name="Storesund J.E."/>
            <person name="Kallscheuer N."/>
            <person name="Luecker S."/>
            <person name="Lage O.M."/>
            <person name="Pohl T."/>
            <person name="Merkel B.J."/>
            <person name="Hornburger P."/>
            <person name="Mueller R.-W."/>
            <person name="Bruemmer F."/>
            <person name="Labrenz M."/>
            <person name="Spormann A.M."/>
            <person name="Op den Camp H."/>
            <person name="Overmann J."/>
            <person name="Amann R."/>
            <person name="Jetten M.S.M."/>
            <person name="Mascher T."/>
            <person name="Medema M.H."/>
            <person name="Devos D.P."/>
            <person name="Kaster A.-K."/>
            <person name="Ovreas L."/>
            <person name="Rohde M."/>
            <person name="Galperin M.Y."/>
            <person name="Jogler C."/>
        </authorList>
    </citation>
    <scope>NUCLEOTIDE SEQUENCE [LARGE SCALE GENOMIC DNA]</scope>
    <source>
        <strain evidence="2 3">Pla163</strain>
    </source>
</reference>
<dbReference type="Proteomes" id="UP000319342">
    <property type="component" value="Chromosome"/>
</dbReference>
<evidence type="ECO:0000313" key="2">
    <source>
        <dbReference type="EMBL" id="QDU85012.1"/>
    </source>
</evidence>
<protein>
    <submittedName>
        <fullName evidence="2">Uncharacterized protein</fullName>
    </submittedName>
</protein>
<dbReference type="PROSITE" id="PS51257">
    <property type="entry name" value="PROKAR_LIPOPROTEIN"/>
    <property type="match status" value="1"/>
</dbReference>